<evidence type="ECO:0000313" key="1">
    <source>
        <dbReference type="EMBL" id="ACN52945.1"/>
    </source>
</evidence>
<evidence type="ECO:0000313" key="2">
    <source>
        <dbReference type="Proteomes" id="UP000006163"/>
    </source>
</evidence>
<dbReference type="EMBL" id="CP001440">
    <property type="protein sequence ID" value="ACN52945.1"/>
    <property type="molecule type" value="Genomic_DNA"/>
</dbReference>
<keyword evidence="1" id="KW-0614">Plasmid</keyword>
<geneLocation type="plasmid" evidence="1 2">
    <name>VS116_lp28-3</name>
</geneLocation>
<dbReference type="Proteomes" id="UP000006163">
    <property type="component" value="Plasmid VS116_lp28-3"/>
</dbReference>
<dbReference type="AlphaFoldDB" id="C0R968"/>
<protein>
    <submittedName>
        <fullName evidence="1">Uncharacterized protein</fullName>
    </submittedName>
</protein>
<organism evidence="1 2">
    <name type="scientific">Borreliella valaisiana VS116</name>
    <dbReference type="NCBI Taxonomy" id="445987"/>
    <lineage>
        <taxon>Bacteria</taxon>
        <taxon>Pseudomonadati</taxon>
        <taxon>Spirochaetota</taxon>
        <taxon>Spirochaetia</taxon>
        <taxon>Spirochaetales</taxon>
        <taxon>Borreliaceae</taxon>
        <taxon>Borreliella</taxon>
    </lineage>
</organism>
<dbReference type="HOGENOM" id="CLU_3305761_0_0_12"/>
<accession>C0R968</accession>
<sequence length="39" mass="4466">MQLTKNKRNLIPQHSNQANIVNKNNLSIAIFFHSPSLSF</sequence>
<keyword evidence="2" id="KW-1185">Reference proteome</keyword>
<reference evidence="1 2" key="1">
    <citation type="journal article" date="2012" name="J. Bacteriol.">
        <title>Whole-Genome Sequences of Borrelia bissettii, Borrelia valaisiana, and Borrelia spielmanii.</title>
        <authorList>
            <person name="Schutzer S.E."/>
            <person name="Fraser-Liggett C.M."/>
            <person name="Qiu W.G."/>
            <person name="Kraiczy P."/>
            <person name="Mongodin E.F."/>
            <person name="Dunn J.J."/>
            <person name="Luft B.J."/>
            <person name="Casjens S.R."/>
        </authorList>
    </citation>
    <scope>NUCLEOTIDE SEQUENCE [LARGE SCALE GENOMIC DNA]</scope>
    <source>
        <strain evidence="1 2">VS116</strain>
        <plasmid evidence="1">VS116_lp28-3</plasmid>
    </source>
</reference>
<gene>
    <name evidence="1" type="ORF">BVAVS116_H0012</name>
</gene>
<name>C0R968_BORVA</name>
<proteinExistence type="predicted"/>